<organism evidence="13 14">
    <name type="scientific">Symbiodinium pilosum</name>
    <name type="common">Dinoflagellate</name>
    <dbReference type="NCBI Taxonomy" id="2952"/>
    <lineage>
        <taxon>Eukaryota</taxon>
        <taxon>Sar</taxon>
        <taxon>Alveolata</taxon>
        <taxon>Dinophyceae</taxon>
        <taxon>Suessiales</taxon>
        <taxon>Symbiodiniaceae</taxon>
        <taxon>Symbiodinium</taxon>
    </lineage>
</organism>
<sequence length="732" mass="81137">MAMSWAVASRPVDIGVPNEWRIHPNTRGFIRMSAAPVYFSADAPARSGAVLVALWLAFRGGAQRGRTRFWGLNFQQEQVVKAPPGAHLVVAGAGTGKTKVLTERLVHLLKEGVEPSRVVLLTFTRKAAEEMKFRAESLMGHGIGRGLRSGTFHGFCLDLLSRYTTRLGFLEGLTVLDVDDATDMVQQIRRGLGLAGRKQAFPSAGELFRLFSRSVNSGTPLTELSLRGKYYDHLDGIGAVWEAFEEAKQRQNCMDFNDLLLRCDKLLREDEQVRLVEAGACEHLLVDEYQDTNPLQASLVQQLSSVHGNVVAVGDDAQSIYGFRGASVENMWQFVDTFDSGEPLFLEDNYRSTQPILDLANAVLSGSTIHYSKELRSDVGTGLKPQLLKFDSHFSEAAWVAAEIQNLHRQGVPLKNIAVLYRTNRTCNPLETQLLQGGINYRTSGQRISSRSHVKDVFAALSVHLNPLDLVSWTRVLKLFTGLGEITARKVVNKIKTHVPPQLDAKHWEGKKFYPDLCELQQLMSELSAQSDPAACLELTRLWYTKYLTDKHENRKERMEDLLALKDAAGGFSCLQDLVNAFRLDGGTWCLSWVLAQSSTGGHFTLKQWKNFVGPAQISVSGRGGEDGRPVKVLWVLLLLNCERLLRAVPPGAAWMPTSPLQPSQVYRNLPPGNSTPQLVASVLATPRRENSASPWRQRPSEVFARPAGIPNHIITPRAFGAHMAPAVHIVN</sequence>
<evidence type="ECO:0000256" key="3">
    <source>
        <dbReference type="ARBA" id="ARBA00022801"/>
    </source>
</evidence>
<evidence type="ECO:0000256" key="2">
    <source>
        <dbReference type="ARBA" id="ARBA00022741"/>
    </source>
</evidence>
<reference evidence="13" key="1">
    <citation type="submission" date="2021-02" db="EMBL/GenBank/DDBJ databases">
        <authorList>
            <person name="Dougan E. K."/>
            <person name="Rhodes N."/>
            <person name="Thang M."/>
            <person name="Chan C."/>
        </authorList>
    </citation>
    <scope>NUCLEOTIDE SEQUENCE</scope>
</reference>
<dbReference type="Gene3D" id="3.40.50.300">
    <property type="entry name" value="P-loop containing nucleotide triphosphate hydrolases"/>
    <property type="match status" value="2"/>
</dbReference>
<dbReference type="GO" id="GO:0005829">
    <property type="term" value="C:cytosol"/>
    <property type="evidence" value="ECO:0007669"/>
    <property type="project" value="TreeGrafter"/>
</dbReference>
<evidence type="ECO:0000313" key="14">
    <source>
        <dbReference type="Proteomes" id="UP000649617"/>
    </source>
</evidence>
<dbReference type="InterPro" id="IPR013986">
    <property type="entry name" value="DExx_box_DNA_helicase_dom_sf"/>
</dbReference>
<comment type="caution">
    <text evidence="13">The sequence shown here is derived from an EMBL/GenBank/DDBJ whole genome shotgun (WGS) entry which is preliminary data.</text>
</comment>
<dbReference type="AlphaFoldDB" id="A0A812NZU1"/>
<dbReference type="PANTHER" id="PTHR11070">
    <property type="entry name" value="UVRD / RECB / PCRA DNA HELICASE FAMILY MEMBER"/>
    <property type="match status" value="1"/>
</dbReference>
<feature type="domain" description="UvrD-like helicase C-terminal" evidence="12">
    <location>
        <begin position="354"/>
        <end position="601"/>
    </location>
</feature>
<dbReference type="Pfam" id="PF13361">
    <property type="entry name" value="UvrD_C"/>
    <property type="match status" value="1"/>
</dbReference>
<dbReference type="CDD" id="cd17932">
    <property type="entry name" value="DEXQc_UvrD"/>
    <property type="match status" value="1"/>
</dbReference>
<proteinExistence type="inferred from homology"/>
<dbReference type="OrthoDB" id="417752at2759"/>
<dbReference type="GO" id="GO:0003677">
    <property type="term" value="F:DNA binding"/>
    <property type="evidence" value="ECO:0007669"/>
    <property type="project" value="InterPro"/>
</dbReference>
<dbReference type="GO" id="GO:0043138">
    <property type="term" value="F:3'-5' DNA helicase activity"/>
    <property type="evidence" value="ECO:0007669"/>
    <property type="project" value="UniProtKB-EC"/>
</dbReference>
<dbReference type="InterPro" id="IPR027417">
    <property type="entry name" value="P-loop_NTPase"/>
</dbReference>
<keyword evidence="14" id="KW-1185">Reference proteome</keyword>
<evidence type="ECO:0000256" key="7">
    <source>
        <dbReference type="ARBA" id="ARBA00034617"/>
    </source>
</evidence>
<dbReference type="Pfam" id="PF00580">
    <property type="entry name" value="UvrD-helicase"/>
    <property type="match status" value="1"/>
</dbReference>
<evidence type="ECO:0000256" key="9">
    <source>
        <dbReference type="ARBA" id="ARBA00048988"/>
    </source>
</evidence>
<keyword evidence="5 10" id="KW-0067">ATP-binding</keyword>
<keyword evidence="6" id="KW-0413">Isomerase</keyword>
<dbReference type="PROSITE" id="PS51198">
    <property type="entry name" value="UVRD_HELICASE_ATP_BIND"/>
    <property type="match status" value="1"/>
</dbReference>
<feature type="domain" description="UvrD-like helicase ATP-binding" evidence="11">
    <location>
        <begin position="70"/>
        <end position="353"/>
    </location>
</feature>
<evidence type="ECO:0000256" key="8">
    <source>
        <dbReference type="ARBA" id="ARBA00034808"/>
    </source>
</evidence>
<dbReference type="Proteomes" id="UP000649617">
    <property type="component" value="Unassembled WGS sequence"/>
</dbReference>
<evidence type="ECO:0000259" key="12">
    <source>
        <dbReference type="PROSITE" id="PS51217"/>
    </source>
</evidence>
<gene>
    <name evidence="13" type="primary">pcrA</name>
    <name evidence="13" type="ORF">SPIL2461_LOCUS7960</name>
</gene>
<comment type="catalytic activity">
    <reaction evidence="7">
        <text>Couples ATP hydrolysis with the unwinding of duplex DNA by translocating in the 3'-5' direction.</text>
        <dbReference type="EC" id="5.6.2.4"/>
    </reaction>
</comment>
<evidence type="ECO:0000256" key="6">
    <source>
        <dbReference type="ARBA" id="ARBA00023235"/>
    </source>
</evidence>
<evidence type="ECO:0000256" key="1">
    <source>
        <dbReference type="ARBA" id="ARBA00009922"/>
    </source>
</evidence>
<evidence type="ECO:0000256" key="10">
    <source>
        <dbReference type="PROSITE-ProRule" id="PRU00560"/>
    </source>
</evidence>
<dbReference type="GO" id="GO:0016787">
    <property type="term" value="F:hydrolase activity"/>
    <property type="evidence" value="ECO:0007669"/>
    <property type="project" value="UniProtKB-UniRule"/>
</dbReference>
<keyword evidence="4 10" id="KW-0347">Helicase</keyword>
<dbReference type="EC" id="5.6.2.4" evidence="8"/>
<comment type="catalytic activity">
    <reaction evidence="9">
        <text>ATP + H2O = ADP + phosphate + H(+)</text>
        <dbReference type="Rhea" id="RHEA:13065"/>
        <dbReference type="ChEBI" id="CHEBI:15377"/>
        <dbReference type="ChEBI" id="CHEBI:15378"/>
        <dbReference type="ChEBI" id="CHEBI:30616"/>
        <dbReference type="ChEBI" id="CHEBI:43474"/>
        <dbReference type="ChEBI" id="CHEBI:456216"/>
        <dbReference type="EC" id="5.6.2.4"/>
    </reaction>
</comment>
<dbReference type="PROSITE" id="PS51217">
    <property type="entry name" value="UVRD_HELICASE_CTER"/>
    <property type="match status" value="1"/>
</dbReference>
<comment type="similarity">
    <text evidence="1">Belongs to the helicase family. UvrD subfamily.</text>
</comment>
<dbReference type="GO" id="GO:0000725">
    <property type="term" value="P:recombinational repair"/>
    <property type="evidence" value="ECO:0007669"/>
    <property type="project" value="TreeGrafter"/>
</dbReference>
<accession>A0A812NZU1</accession>
<dbReference type="InterPro" id="IPR000212">
    <property type="entry name" value="DNA_helicase_UvrD/REP"/>
</dbReference>
<dbReference type="PANTHER" id="PTHR11070:SF3">
    <property type="entry name" value="DNA 3'-5' HELICASE"/>
    <property type="match status" value="1"/>
</dbReference>
<keyword evidence="2 10" id="KW-0547">Nucleotide-binding</keyword>
<name>A0A812NZU1_SYMPI</name>
<dbReference type="SUPFAM" id="SSF52540">
    <property type="entry name" value="P-loop containing nucleoside triphosphate hydrolases"/>
    <property type="match status" value="1"/>
</dbReference>
<protein>
    <recommendedName>
        <fullName evidence="8">DNA 3'-5' helicase</fullName>
        <ecNumber evidence="8">5.6.2.4</ecNumber>
    </recommendedName>
</protein>
<dbReference type="Gene3D" id="1.10.10.160">
    <property type="match status" value="1"/>
</dbReference>
<evidence type="ECO:0000313" key="13">
    <source>
        <dbReference type="EMBL" id="CAE7338944.1"/>
    </source>
</evidence>
<evidence type="ECO:0000259" key="11">
    <source>
        <dbReference type="PROSITE" id="PS51198"/>
    </source>
</evidence>
<dbReference type="GO" id="GO:0005524">
    <property type="term" value="F:ATP binding"/>
    <property type="evidence" value="ECO:0007669"/>
    <property type="project" value="UniProtKB-UniRule"/>
</dbReference>
<feature type="binding site" evidence="10">
    <location>
        <begin position="91"/>
        <end position="98"/>
    </location>
    <ligand>
        <name>ATP</name>
        <dbReference type="ChEBI" id="CHEBI:30616"/>
    </ligand>
</feature>
<dbReference type="InterPro" id="IPR014017">
    <property type="entry name" value="DNA_helicase_UvrD-like_C"/>
</dbReference>
<evidence type="ECO:0000256" key="4">
    <source>
        <dbReference type="ARBA" id="ARBA00022806"/>
    </source>
</evidence>
<keyword evidence="3 10" id="KW-0378">Hydrolase</keyword>
<dbReference type="InterPro" id="IPR014016">
    <property type="entry name" value="UvrD-like_ATP-bd"/>
</dbReference>
<evidence type="ECO:0000256" key="5">
    <source>
        <dbReference type="ARBA" id="ARBA00022840"/>
    </source>
</evidence>
<dbReference type="Gene3D" id="1.10.486.10">
    <property type="entry name" value="PCRA, domain 4"/>
    <property type="match status" value="1"/>
</dbReference>
<dbReference type="EMBL" id="CAJNIZ010012836">
    <property type="protein sequence ID" value="CAE7338944.1"/>
    <property type="molecule type" value="Genomic_DNA"/>
</dbReference>